<evidence type="ECO:0000256" key="3">
    <source>
        <dbReference type="ARBA" id="ARBA00022679"/>
    </source>
</evidence>
<evidence type="ECO:0000256" key="9">
    <source>
        <dbReference type="SAM" id="MobiDB-lite"/>
    </source>
</evidence>
<feature type="compositionally biased region" description="Pro residues" evidence="9">
    <location>
        <begin position="157"/>
        <end position="172"/>
    </location>
</feature>
<feature type="region of interest" description="Disordered" evidence="9">
    <location>
        <begin position="22"/>
        <end position="43"/>
    </location>
</feature>
<dbReference type="HAMAP" id="MF_01930">
    <property type="entry name" value="PurN"/>
    <property type="match status" value="1"/>
</dbReference>
<evidence type="ECO:0000256" key="8">
    <source>
        <dbReference type="ARBA" id="ARBA00047664"/>
    </source>
</evidence>
<name>A0AAF0DZL6_9BASI</name>
<evidence type="ECO:0000256" key="6">
    <source>
        <dbReference type="ARBA" id="ARBA00041324"/>
    </source>
</evidence>
<feature type="domain" description="Formyl transferase N-terminal" evidence="10">
    <location>
        <begin position="326"/>
        <end position="409"/>
    </location>
</feature>
<feature type="compositionally biased region" description="Low complexity" evidence="9">
    <location>
        <begin position="173"/>
        <end position="184"/>
    </location>
</feature>
<evidence type="ECO:0000256" key="1">
    <source>
        <dbReference type="ARBA" id="ARBA00005054"/>
    </source>
</evidence>
<protein>
    <recommendedName>
        <fullName evidence="2">phosphoribosylglycinamide formyltransferase 1</fullName>
        <ecNumber evidence="2">2.1.2.2</ecNumber>
    </recommendedName>
    <alternativeName>
        <fullName evidence="7">5'-phosphoribosylglycinamide transformylase</fullName>
    </alternativeName>
    <alternativeName>
        <fullName evidence="6">GAR transformylase</fullName>
    </alternativeName>
</protein>
<dbReference type="SUPFAM" id="SSF53328">
    <property type="entry name" value="Formyltransferase"/>
    <property type="match status" value="1"/>
</dbReference>
<evidence type="ECO:0000313" key="11">
    <source>
        <dbReference type="EMBL" id="WFD02482.1"/>
    </source>
</evidence>
<evidence type="ECO:0000256" key="7">
    <source>
        <dbReference type="ARBA" id="ARBA00041682"/>
    </source>
</evidence>
<keyword evidence="4" id="KW-0658">Purine biosynthesis</keyword>
<keyword evidence="12" id="KW-1185">Reference proteome</keyword>
<dbReference type="EC" id="2.1.2.2" evidence="2"/>
<reference evidence="11" key="1">
    <citation type="submission" date="2023-03" db="EMBL/GenBank/DDBJ databases">
        <title>Mating type loci evolution in Malassezia.</title>
        <authorList>
            <person name="Coelho M.A."/>
        </authorList>
    </citation>
    <scope>NUCLEOTIDE SEQUENCE</scope>
    <source>
        <strain evidence="11">CBS 7876</strain>
    </source>
</reference>
<dbReference type="PANTHER" id="PTHR43369:SF2">
    <property type="entry name" value="PHOSPHORIBOSYLGLYCINAMIDE FORMYLTRANSFERASE"/>
    <property type="match status" value="1"/>
</dbReference>
<dbReference type="GO" id="GO:0006189">
    <property type="term" value="P:'de novo' IMP biosynthetic process"/>
    <property type="evidence" value="ECO:0007669"/>
    <property type="project" value="InterPro"/>
</dbReference>
<dbReference type="Pfam" id="PF00551">
    <property type="entry name" value="Formyl_trans_N"/>
    <property type="match status" value="2"/>
</dbReference>
<dbReference type="NCBIfam" id="TIGR00639">
    <property type="entry name" value="PurN"/>
    <property type="match status" value="1"/>
</dbReference>
<dbReference type="Gene3D" id="3.40.20.10">
    <property type="entry name" value="Severin"/>
    <property type="match status" value="1"/>
</dbReference>
<dbReference type="CDD" id="cd08645">
    <property type="entry name" value="FMT_core_GART"/>
    <property type="match status" value="1"/>
</dbReference>
<feature type="compositionally biased region" description="Low complexity" evidence="9">
    <location>
        <begin position="133"/>
        <end position="149"/>
    </location>
</feature>
<dbReference type="InterPro" id="IPR001555">
    <property type="entry name" value="GART_AS"/>
</dbReference>
<comment type="pathway">
    <text evidence="1">Purine metabolism; IMP biosynthesis via de novo pathway; N(2)-formyl-N(1)-(5-phospho-D-ribosyl)glycinamide from N(1)-(5-phospho-D-ribosyl)glycinamide (10-formyl THF route): step 1/1.</text>
</comment>
<dbReference type="SUPFAM" id="SSF55753">
    <property type="entry name" value="Actin depolymerizing proteins"/>
    <property type="match status" value="1"/>
</dbReference>
<dbReference type="AlphaFoldDB" id="A0AAF0DZL6"/>
<evidence type="ECO:0000256" key="5">
    <source>
        <dbReference type="ARBA" id="ARBA00038440"/>
    </source>
</evidence>
<evidence type="ECO:0000259" key="10">
    <source>
        <dbReference type="Pfam" id="PF00551"/>
    </source>
</evidence>
<dbReference type="Gene3D" id="3.40.50.170">
    <property type="entry name" value="Formyl transferase, N-terminal domain"/>
    <property type="match status" value="1"/>
</dbReference>
<evidence type="ECO:0000313" key="12">
    <source>
        <dbReference type="Proteomes" id="UP001214603"/>
    </source>
</evidence>
<comment type="catalytic activity">
    <reaction evidence="8">
        <text>N(1)-(5-phospho-beta-D-ribosyl)glycinamide + (6R)-10-formyltetrahydrofolate = N(2)-formyl-N(1)-(5-phospho-beta-D-ribosyl)glycinamide + (6S)-5,6,7,8-tetrahydrofolate + H(+)</text>
        <dbReference type="Rhea" id="RHEA:15053"/>
        <dbReference type="ChEBI" id="CHEBI:15378"/>
        <dbReference type="ChEBI" id="CHEBI:57453"/>
        <dbReference type="ChEBI" id="CHEBI:143788"/>
        <dbReference type="ChEBI" id="CHEBI:147286"/>
        <dbReference type="ChEBI" id="CHEBI:195366"/>
        <dbReference type="EC" id="2.1.2.2"/>
    </reaction>
</comment>
<dbReference type="PROSITE" id="PS00373">
    <property type="entry name" value="GART"/>
    <property type="match status" value="1"/>
</dbReference>
<accession>A0AAF0DZL6</accession>
<sequence length="806" mass="86403">MTEKQDDARSPPTRERAEALLSRYGGAHGPTGHAEAGKDGQPVSLASFIGGKAQAPRLGHLTGDGRTSLPEAALADEPEYRKLPGLAKPDGSMAKLMEQRHRELFPEEAEAKDAERANTGTQPSAGDEAHANDASAAGQEPSAAEAPAEAPKDDKPQPTPDAPSAHPTPQPPASAESAPEATDAPRAKRSTAGKRIVVLISGSGSNLQAIIDATCGATPTIPDAQIVRVISNRMKAYGLERAKNLDPPIPTKVHSLKTFQNRNPGKTREDYDLVLADYVLGDEPLPDLIVLAGFMHIVSETFLSALGHPTSLETPPQFAKRPKRGVPLINLHPALPGAFDGANAIERAYDAFQRGEIEHTGIMVHEVVAEVDRGAPILVENVPIYQGEPLDALETRMHQVEHRLIVQAVAKVLADEYGAAAPAPRLAKSSPSTKVDARPVECPHGHAVPSAKGDTVLAFVAPTGLLEPLNTFAPEVYESDLVVAKRGRDTFLWRGAFAAPEVPKAAQTLLGDAFEEVRQGAETPALTSLLQGPLVTLRGHRSGEPNTSQLFVFRSTDAGLFVDEVKMQASSLCSAYSAVACTPSRVYVWHGKGSDATQRLRAMQFAGLRSAEVVEMEEATASRDWHRLFPGPYASGWHWRHHAALPAAHRGARVYVSHDDGHAVPFMSCVLRADRVALVDAGLELYVLIGKDVRGDTVRIQAALQRAEHLAAQKQAVLGGRVCMRPVTHVLVFPTLLPADLLVQSRAPWRDAHLQVDSDATRDAPVLLNVHTMAQARQQLARPTDAVGDWTNRNYLPVGMAPPAGK</sequence>
<gene>
    <name evidence="11" type="primary">ade5</name>
    <name evidence="11" type="ORF">MOBT1_001165</name>
</gene>
<feature type="compositionally biased region" description="Basic and acidic residues" evidence="9">
    <location>
        <begin position="97"/>
        <end position="116"/>
    </location>
</feature>
<proteinExistence type="inferred from homology"/>
<feature type="domain" description="Formyl transferase N-terminal" evidence="10">
    <location>
        <begin position="194"/>
        <end position="308"/>
    </location>
</feature>
<dbReference type="EMBL" id="CP119935">
    <property type="protein sequence ID" value="WFD02482.1"/>
    <property type="molecule type" value="Genomic_DNA"/>
</dbReference>
<evidence type="ECO:0000256" key="4">
    <source>
        <dbReference type="ARBA" id="ARBA00022755"/>
    </source>
</evidence>
<comment type="similarity">
    <text evidence="5">Belongs to the GART family.</text>
</comment>
<organism evidence="11 12">
    <name type="scientific">Malassezia obtusa</name>
    <dbReference type="NCBI Taxonomy" id="76774"/>
    <lineage>
        <taxon>Eukaryota</taxon>
        <taxon>Fungi</taxon>
        <taxon>Dikarya</taxon>
        <taxon>Basidiomycota</taxon>
        <taxon>Ustilaginomycotina</taxon>
        <taxon>Malasseziomycetes</taxon>
        <taxon>Malasseziales</taxon>
        <taxon>Malasseziaceae</taxon>
        <taxon>Malassezia</taxon>
    </lineage>
</organism>
<evidence type="ECO:0000256" key="2">
    <source>
        <dbReference type="ARBA" id="ARBA00012254"/>
    </source>
</evidence>
<dbReference type="Proteomes" id="UP001214603">
    <property type="component" value="Chromosome 2"/>
</dbReference>
<dbReference type="GO" id="GO:0004644">
    <property type="term" value="F:phosphoribosylglycinamide formyltransferase activity"/>
    <property type="evidence" value="ECO:0007669"/>
    <property type="project" value="UniProtKB-EC"/>
</dbReference>
<dbReference type="InterPro" id="IPR004607">
    <property type="entry name" value="GART"/>
</dbReference>
<dbReference type="InterPro" id="IPR036477">
    <property type="entry name" value="Formyl_transf_N_sf"/>
</dbReference>
<dbReference type="InterPro" id="IPR029006">
    <property type="entry name" value="ADF-H/Gelsolin-like_dom_sf"/>
</dbReference>
<dbReference type="InterPro" id="IPR002376">
    <property type="entry name" value="Formyl_transf_N"/>
</dbReference>
<dbReference type="GO" id="GO:0005737">
    <property type="term" value="C:cytoplasm"/>
    <property type="evidence" value="ECO:0007669"/>
    <property type="project" value="TreeGrafter"/>
</dbReference>
<keyword evidence="3 11" id="KW-0808">Transferase</keyword>
<feature type="region of interest" description="Disordered" evidence="9">
    <location>
        <begin position="55"/>
        <end position="190"/>
    </location>
</feature>
<dbReference type="PANTHER" id="PTHR43369">
    <property type="entry name" value="PHOSPHORIBOSYLGLYCINAMIDE FORMYLTRANSFERASE"/>
    <property type="match status" value="1"/>
</dbReference>